<dbReference type="EMBL" id="JACNJN010000064">
    <property type="protein sequence ID" value="MBC8334400.1"/>
    <property type="molecule type" value="Genomic_DNA"/>
</dbReference>
<evidence type="ECO:0000313" key="2">
    <source>
        <dbReference type="Proteomes" id="UP000614469"/>
    </source>
</evidence>
<accession>A0A8J6NI32</accession>
<sequence length="294" mass="32789">MIIQKSLILLTINLLLVLSSCKPVTIESTPDQSYLEEELAAEAFATASSKEVQIAAKDLPYAEISRDGQAYLAFWFIWNEETVFIPVAHNKSEDIRFIICQVGPDPEIEIGKLFSGYKFIQDECVDDDKTLENASPIIKIPGYFDDGIMIYDGNELDGADWNVIDLNGEYAENLADAINFVIKNDLTGSGDLVISIYRKDGPSGDLYSDDDNPPTFTLPVERLQISFTKDLLADLEYVDDLLYALEREFTWNISAGYPELKLGPGDENWFVLTIDEVGGQFSKANIQIKGVGNK</sequence>
<protein>
    <submittedName>
        <fullName evidence="1">Uncharacterized protein</fullName>
    </submittedName>
</protein>
<dbReference type="PROSITE" id="PS51257">
    <property type="entry name" value="PROKAR_LIPOPROTEIN"/>
    <property type="match status" value="1"/>
</dbReference>
<dbReference type="Proteomes" id="UP000614469">
    <property type="component" value="Unassembled WGS sequence"/>
</dbReference>
<reference evidence="1 2" key="1">
    <citation type="submission" date="2020-08" db="EMBL/GenBank/DDBJ databases">
        <title>Bridging the membrane lipid divide: bacteria of the FCB group superphylum have the potential to synthesize archaeal ether lipids.</title>
        <authorList>
            <person name="Villanueva L."/>
            <person name="Von Meijenfeldt F.A.B."/>
            <person name="Westbye A.B."/>
            <person name="Yadav S."/>
            <person name="Hopmans E.C."/>
            <person name="Dutilh B.E."/>
            <person name="Sinninghe Damste J.S."/>
        </authorList>
    </citation>
    <scope>NUCLEOTIDE SEQUENCE [LARGE SCALE GENOMIC DNA]</scope>
    <source>
        <strain evidence="1">NIOZ-UU36</strain>
    </source>
</reference>
<evidence type="ECO:0000313" key="1">
    <source>
        <dbReference type="EMBL" id="MBC8334400.1"/>
    </source>
</evidence>
<comment type="caution">
    <text evidence="1">The sequence shown here is derived from an EMBL/GenBank/DDBJ whole genome shotgun (WGS) entry which is preliminary data.</text>
</comment>
<proteinExistence type="predicted"/>
<gene>
    <name evidence="1" type="ORF">H8E29_03970</name>
</gene>
<name>A0A8J6NI32_9CHLR</name>
<dbReference type="AlphaFoldDB" id="A0A8J6NI32"/>
<organism evidence="1 2">
    <name type="scientific">Candidatus Desulfolinea nitratireducens</name>
    <dbReference type="NCBI Taxonomy" id="2841698"/>
    <lineage>
        <taxon>Bacteria</taxon>
        <taxon>Bacillati</taxon>
        <taxon>Chloroflexota</taxon>
        <taxon>Anaerolineae</taxon>
        <taxon>Anaerolineales</taxon>
        <taxon>Anaerolineales incertae sedis</taxon>
        <taxon>Candidatus Desulfolinea</taxon>
    </lineage>
</organism>